<sequence length="187" mass="21893">FVKENIEVIREHFQSLTQYCAEDVQATFEVFKELYPIFRDRFPHPITYVGMMEMGSAYLPITENWRLFYEKCNLDTAEVNDRAARGLAQAALELAKTLSAENKYVTDPWMWICDWDLHKKLLKPKWYLNLFSTSSAAPVEENEEISATDIKFRGRDVPRIFGLCYGPFPLHHKADYGWGFLVPNLER</sequence>
<dbReference type="WBParaSite" id="ES5_v2.g30109.t1">
    <property type="protein sequence ID" value="ES5_v2.g30109.t1"/>
    <property type="gene ID" value="ES5_v2.g30109"/>
</dbReference>
<protein>
    <submittedName>
        <fullName evidence="2">DNA mitochondrial polymerase exonuclease domain-containing protein</fullName>
    </submittedName>
</protein>
<organism evidence="1 2">
    <name type="scientific">Panagrolaimus sp. ES5</name>
    <dbReference type="NCBI Taxonomy" id="591445"/>
    <lineage>
        <taxon>Eukaryota</taxon>
        <taxon>Metazoa</taxon>
        <taxon>Ecdysozoa</taxon>
        <taxon>Nematoda</taxon>
        <taxon>Chromadorea</taxon>
        <taxon>Rhabditida</taxon>
        <taxon>Tylenchina</taxon>
        <taxon>Panagrolaimomorpha</taxon>
        <taxon>Panagrolaimoidea</taxon>
        <taxon>Panagrolaimidae</taxon>
        <taxon>Panagrolaimus</taxon>
    </lineage>
</organism>
<reference evidence="2" key="1">
    <citation type="submission" date="2022-11" db="UniProtKB">
        <authorList>
            <consortium name="WormBaseParasite"/>
        </authorList>
    </citation>
    <scope>IDENTIFICATION</scope>
</reference>
<proteinExistence type="predicted"/>
<accession>A0AC34GKE2</accession>
<dbReference type="Proteomes" id="UP000887579">
    <property type="component" value="Unplaced"/>
</dbReference>
<evidence type="ECO:0000313" key="2">
    <source>
        <dbReference type="WBParaSite" id="ES5_v2.g30109.t1"/>
    </source>
</evidence>
<name>A0AC34GKE2_9BILA</name>
<evidence type="ECO:0000313" key="1">
    <source>
        <dbReference type="Proteomes" id="UP000887579"/>
    </source>
</evidence>